<dbReference type="AlphaFoldDB" id="A0A4R4N3A6"/>
<sequence>MRFLARIMLGVAVTVLVALIAPAAANATAGSTASDTRSSDVSWGSYYSTDHKAKASGHVSVDKKRVKHWYVKWVPVKKRVCWEDRKGHKHCKWVVKKIKKHVWQWRYDRSHTVHSTLSNHKWAGRNKCAWETFKVVRENGSSYVEQFRNCGRHPRHFAFHAEDAVRIHVDVSRGNRHHPTGHHSGWRNIFHAAA</sequence>
<evidence type="ECO:0000313" key="3">
    <source>
        <dbReference type="Proteomes" id="UP000295157"/>
    </source>
</evidence>
<dbReference type="OrthoDB" id="3529639at2"/>
<feature type="chain" id="PRO_5020807792" evidence="1">
    <location>
        <begin position="24"/>
        <end position="194"/>
    </location>
</feature>
<organism evidence="2 3">
    <name type="scientific">Nonomuraea longispora</name>
    <dbReference type="NCBI Taxonomy" id="1848320"/>
    <lineage>
        <taxon>Bacteria</taxon>
        <taxon>Bacillati</taxon>
        <taxon>Actinomycetota</taxon>
        <taxon>Actinomycetes</taxon>
        <taxon>Streptosporangiales</taxon>
        <taxon>Streptosporangiaceae</taxon>
        <taxon>Nonomuraea</taxon>
    </lineage>
</organism>
<feature type="signal peptide" evidence="1">
    <location>
        <begin position="1"/>
        <end position="23"/>
    </location>
</feature>
<keyword evidence="3" id="KW-1185">Reference proteome</keyword>
<name>A0A4R4N3A6_9ACTN</name>
<gene>
    <name evidence="2" type="ORF">E1267_31580</name>
</gene>
<dbReference type="EMBL" id="SMJZ01000155">
    <property type="protein sequence ID" value="TDC01593.1"/>
    <property type="molecule type" value="Genomic_DNA"/>
</dbReference>
<evidence type="ECO:0000256" key="1">
    <source>
        <dbReference type="SAM" id="SignalP"/>
    </source>
</evidence>
<dbReference type="Proteomes" id="UP000295157">
    <property type="component" value="Unassembled WGS sequence"/>
</dbReference>
<proteinExistence type="predicted"/>
<dbReference type="RefSeq" id="WP_132337884.1">
    <property type="nucleotide sequence ID" value="NZ_SMJZ01000155.1"/>
</dbReference>
<comment type="caution">
    <text evidence="2">The sequence shown here is derived from an EMBL/GenBank/DDBJ whole genome shotgun (WGS) entry which is preliminary data.</text>
</comment>
<keyword evidence="1" id="KW-0732">Signal</keyword>
<protein>
    <submittedName>
        <fullName evidence="2">Uncharacterized protein</fullName>
    </submittedName>
</protein>
<accession>A0A4R4N3A6</accession>
<reference evidence="2 3" key="1">
    <citation type="submission" date="2019-02" db="EMBL/GenBank/DDBJ databases">
        <title>Draft genome sequences of novel Actinobacteria.</title>
        <authorList>
            <person name="Sahin N."/>
            <person name="Ay H."/>
            <person name="Saygin H."/>
        </authorList>
    </citation>
    <scope>NUCLEOTIDE SEQUENCE [LARGE SCALE GENOMIC DNA]</scope>
    <source>
        <strain evidence="2 3">KC201</strain>
    </source>
</reference>
<evidence type="ECO:0000313" key="2">
    <source>
        <dbReference type="EMBL" id="TDC01593.1"/>
    </source>
</evidence>